<feature type="region of interest" description="Disordered" evidence="1">
    <location>
        <begin position="64"/>
        <end position="91"/>
    </location>
</feature>
<keyword evidence="2" id="KW-1185">Reference proteome</keyword>
<dbReference type="AlphaFoldDB" id="A0A915KEL9"/>
<name>A0A915KEL9_ROMCU</name>
<reference evidence="3" key="1">
    <citation type="submission" date="2022-11" db="UniProtKB">
        <authorList>
            <consortium name="WormBaseParasite"/>
        </authorList>
    </citation>
    <scope>IDENTIFICATION</scope>
</reference>
<dbReference type="Proteomes" id="UP000887565">
    <property type="component" value="Unplaced"/>
</dbReference>
<organism evidence="2 3">
    <name type="scientific">Romanomermis culicivorax</name>
    <name type="common">Nematode worm</name>
    <dbReference type="NCBI Taxonomy" id="13658"/>
    <lineage>
        <taxon>Eukaryota</taxon>
        <taxon>Metazoa</taxon>
        <taxon>Ecdysozoa</taxon>
        <taxon>Nematoda</taxon>
        <taxon>Enoplea</taxon>
        <taxon>Dorylaimia</taxon>
        <taxon>Mermithida</taxon>
        <taxon>Mermithoidea</taxon>
        <taxon>Mermithidae</taxon>
        <taxon>Romanomermis</taxon>
    </lineage>
</organism>
<accession>A0A915KEL9</accession>
<dbReference type="WBParaSite" id="nRc.2.0.1.t36384-RA">
    <property type="protein sequence ID" value="nRc.2.0.1.t36384-RA"/>
    <property type="gene ID" value="nRc.2.0.1.g36384"/>
</dbReference>
<proteinExistence type="predicted"/>
<evidence type="ECO:0000313" key="2">
    <source>
        <dbReference type="Proteomes" id="UP000887565"/>
    </source>
</evidence>
<evidence type="ECO:0000256" key="1">
    <source>
        <dbReference type="SAM" id="MobiDB-lite"/>
    </source>
</evidence>
<protein>
    <submittedName>
        <fullName evidence="3">Uncharacterized protein</fullName>
    </submittedName>
</protein>
<evidence type="ECO:0000313" key="3">
    <source>
        <dbReference type="WBParaSite" id="nRc.2.0.1.t36384-RA"/>
    </source>
</evidence>
<sequence length="91" mass="10544">MFHYLNKNLRGQKFHLNFLTTTSMTLTHKVEKNILSRLLKGLLVKSHLDELSDKRQLLLGRCCTKSGNQNNRKKSINSSRKSITFGKQLSR</sequence>